<evidence type="ECO:0000313" key="2">
    <source>
        <dbReference type="EMBL" id="MFB9907765.1"/>
    </source>
</evidence>
<name>A0ABV6A3M9_9PSEU</name>
<keyword evidence="3" id="KW-1185">Reference proteome</keyword>
<evidence type="ECO:0000313" key="3">
    <source>
        <dbReference type="Proteomes" id="UP001589693"/>
    </source>
</evidence>
<keyword evidence="1" id="KW-0732">Signal</keyword>
<dbReference type="RefSeq" id="WP_377858524.1">
    <property type="nucleotide sequence ID" value="NZ_JBHLZU010000024.1"/>
</dbReference>
<dbReference type="EMBL" id="JBHLZU010000024">
    <property type="protein sequence ID" value="MFB9907765.1"/>
    <property type="molecule type" value="Genomic_DNA"/>
</dbReference>
<dbReference type="Proteomes" id="UP001589693">
    <property type="component" value="Unassembled WGS sequence"/>
</dbReference>
<sequence length="261" mass="26277">MNRLRATAATGAAVLALVAGGSTAHAVAAPEQPRGEGAARTVRIGGGSGIVFGKGKPVPAQGATWCTMTTIGHDKAGDLVGLTNAHCFYGDDNKPVLGDKIYYNKAPAGTAAQPAKTSETDLETGVIGEVVHVSGSNPVGSPTNPGLDYSVIRFDKSKVVPTATVGGITIAGIGTPPTPGTRMCKQGQTTGLTCGFMVSTSGPYFAHTIWEGPGDSGSPVVLDNKLIGNQWAAGLSTSMTAILADMNKRGEAGAGFTPVAP</sequence>
<evidence type="ECO:0000256" key="1">
    <source>
        <dbReference type="SAM" id="SignalP"/>
    </source>
</evidence>
<dbReference type="SUPFAM" id="SSF50494">
    <property type="entry name" value="Trypsin-like serine proteases"/>
    <property type="match status" value="1"/>
</dbReference>
<protein>
    <submittedName>
        <fullName evidence="2">Trypsin-like peptidase domain-containing protein</fullName>
    </submittedName>
</protein>
<dbReference type="Pfam" id="PF13365">
    <property type="entry name" value="Trypsin_2"/>
    <property type="match status" value="1"/>
</dbReference>
<feature type="signal peptide" evidence="1">
    <location>
        <begin position="1"/>
        <end position="26"/>
    </location>
</feature>
<comment type="caution">
    <text evidence="2">The sequence shown here is derived from an EMBL/GenBank/DDBJ whole genome shotgun (WGS) entry which is preliminary data.</text>
</comment>
<proteinExistence type="predicted"/>
<dbReference type="InterPro" id="IPR043504">
    <property type="entry name" value="Peptidase_S1_PA_chymotrypsin"/>
</dbReference>
<accession>A0ABV6A3M9</accession>
<dbReference type="InterPro" id="IPR009003">
    <property type="entry name" value="Peptidase_S1_PA"/>
</dbReference>
<dbReference type="Gene3D" id="2.40.10.10">
    <property type="entry name" value="Trypsin-like serine proteases"/>
    <property type="match status" value="2"/>
</dbReference>
<reference evidence="2 3" key="1">
    <citation type="submission" date="2024-09" db="EMBL/GenBank/DDBJ databases">
        <authorList>
            <person name="Sun Q."/>
            <person name="Mori K."/>
        </authorList>
    </citation>
    <scope>NUCLEOTIDE SEQUENCE [LARGE SCALE GENOMIC DNA]</scope>
    <source>
        <strain evidence="2 3">TBRC 7907</strain>
    </source>
</reference>
<feature type="chain" id="PRO_5046594363" evidence="1">
    <location>
        <begin position="27"/>
        <end position="261"/>
    </location>
</feature>
<gene>
    <name evidence="2" type="ORF">ACFFQA_27840</name>
</gene>
<organism evidence="2 3">
    <name type="scientific">Allokutzneria oryzae</name>
    <dbReference type="NCBI Taxonomy" id="1378989"/>
    <lineage>
        <taxon>Bacteria</taxon>
        <taxon>Bacillati</taxon>
        <taxon>Actinomycetota</taxon>
        <taxon>Actinomycetes</taxon>
        <taxon>Pseudonocardiales</taxon>
        <taxon>Pseudonocardiaceae</taxon>
        <taxon>Allokutzneria</taxon>
    </lineage>
</organism>